<sequence length="82" mass="9838">MSAEIYTSIILFKDRDGSSCDRKRRHLGLLSLYQTEEESYHLWEILRCVNWDFSQTFQNRVKTSPSFENRGWLCGSQGRRRF</sequence>
<dbReference type="EMBL" id="CM009291">
    <property type="protein sequence ID" value="KAI9398911.1"/>
    <property type="molecule type" value="Genomic_DNA"/>
</dbReference>
<organism evidence="1 2">
    <name type="scientific">Populus trichocarpa</name>
    <name type="common">Western balsam poplar</name>
    <name type="synonym">Populus balsamifera subsp. trichocarpa</name>
    <dbReference type="NCBI Taxonomy" id="3694"/>
    <lineage>
        <taxon>Eukaryota</taxon>
        <taxon>Viridiplantae</taxon>
        <taxon>Streptophyta</taxon>
        <taxon>Embryophyta</taxon>
        <taxon>Tracheophyta</taxon>
        <taxon>Spermatophyta</taxon>
        <taxon>Magnoliopsida</taxon>
        <taxon>eudicotyledons</taxon>
        <taxon>Gunneridae</taxon>
        <taxon>Pentapetalae</taxon>
        <taxon>rosids</taxon>
        <taxon>fabids</taxon>
        <taxon>Malpighiales</taxon>
        <taxon>Salicaceae</taxon>
        <taxon>Saliceae</taxon>
        <taxon>Populus</taxon>
    </lineage>
</organism>
<protein>
    <submittedName>
        <fullName evidence="1">Uncharacterized protein</fullName>
    </submittedName>
</protein>
<dbReference type="Proteomes" id="UP000006729">
    <property type="component" value="Chromosome 2"/>
</dbReference>
<accession>A0ACC0TBL5</accession>
<reference evidence="1 2" key="1">
    <citation type="journal article" date="2006" name="Science">
        <title>The genome of black cottonwood, Populus trichocarpa (Torr. &amp; Gray).</title>
        <authorList>
            <person name="Tuskan G.A."/>
            <person name="Difazio S."/>
            <person name="Jansson S."/>
            <person name="Bohlmann J."/>
            <person name="Grigoriev I."/>
            <person name="Hellsten U."/>
            <person name="Putnam N."/>
            <person name="Ralph S."/>
            <person name="Rombauts S."/>
            <person name="Salamov A."/>
            <person name="Schein J."/>
            <person name="Sterck L."/>
            <person name="Aerts A."/>
            <person name="Bhalerao R.R."/>
            <person name="Bhalerao R.P."/>
            <person name="Blaudez D."/>
            <person name="Boerjan W."/>
            <person name="Brun A."/>
            <person name="Brunner A."/>
            <person name="Busov V."/>
            <person name="Campbell M."/>
            <person name="Carlson J."/>
            <person name="Chalot M."/>
            <person name="Chapman J."/>
            <person name="Chen G.L."/>
            <person name="Cooper D."/>
            <person name="Coutinho P.M."/>
            <person name="Couturier J."/>
            <person name="Covert S."/>
            <person name="Cronk Q."/>
            <person name="Cunningham R."/>
            <person name="Davis J."/>
            <person name="Degroeve S."/>
            <person name="Dejardin A."/>
            <person name="Depamphilis C."/>
            <person name="Detter J."/>
            <person name="Dirks B."/>
            <person name="Dubchak I."/>
            <person name="Duplessis S."/>
            <person name="Ehlting J."/>
            <person name="Ellis B."/>
            <person name="Gendler K."/>
            <person name="Goodstein D."/>
            <person name="Gribskov M."/>
            <person name="Grimwood J."/>
            <person name="Groover A."/>
            <person name="Gunter L."/>
            <person name="Hamberger B."/>
            <person name="Heinze B."/>
            <person name="Helariutta Y."/>
            <person name="Henrissat B."/>
            <person name="Holligan D."/>
            <person name="Holt R."/>
            <person name="Huang W."/>
            <person name="Islam-Faridi N."/>
            <person name="Jones S."/>
            <person name="Jones-Rhoades M."/>
            <person name="Jorgensen R."/>
            <person name="Joshi C."/>
            <person name="Kangasjarvi J."/>
            <person name="Karlsson J."/>
            <person name="Kelleher C."/>
            <person name="Kirkpatrick R."/>
            <person name="Kirst M."/>
            <person name="Kohler A."/>
            <person name="Kalluri U."/>
            <person name="Larimer F."/>
            <person name="Leebens-Mack J."/>
            <person name="Leple J.C."/>
            <person name="Locascio P."/>
            <person name="Lou Y."/>
            <person name="Lucas S."/>
            <person name="Martin F."/>
            <person name="Montanini B."/>
            <person name="Napoli C."/>
            <person name="Nelson D.R."/>
            <person name="Nelson C."/>
            <person name="Nieminen K."/>
            <person name="Nilsson O."/>
            <person name="Pereda V."/>
            <person name="Peter G."/>
            <person name="Philippe R."/>
            <person name="Pilate G."/>
            <person name="Poliakov A."/>
            <person name="Razumovskaya J."/>
            <person name="Richardson P."/>
            <person name="Rinaldi C."/>
            <person name="Ritland K."/>
            <person name="Rouze P."/>
            <person name="Ryaboy D."/>
            <person name="Schmutz J."/>
            <person name="Schrader J."/>
            <person name="Segerman B."/>
            <person name="Shin H."/>
            <person name="Siddiqui A."/>
            <person name="Sterky F."/>
            <person name="Terry A."/>
            <person name="Tsai C.J."/>
            <person name="Uberbacher E."/>
            <person name="Unneberg P."/>
            <person name="Vahala J."/>
            <person name="Wall K."/>
            <person name="Wessler S."/>
            <person name="Yang G."/>
            <person name="Yin T."/>
            <person name="Douglas C."/>
            <person name="Marra M."/>
            <person name="Sandberg G."/>
            <person name="Van de Peer Y."/>
            <person name="Rokhsar D."/>
        </authorList>
    </citation>
    <scope>NUCLEOTIDE SEQUENCE [LARGE SCALE GENOMIC DNA]</scope>
    <source>
        <strain evidence="2">cv. Nisqually</strain>
    </source>
</reference>
<evidence type="ECO:0000313" key="1">
    <source>
        <dbReference type="EMBL" id="KAI9398911.1"/>
    </source>
</evidence>
<gene>
    <name evidence="1" type="ORF">POPTR_002G021050v4</name>
</gene>
<proteinExistence type="predicted"/>
<evidence type="ECO:0000313" key="2">
    <source>
        <dbReference type="Proteomes" id="UP000006729"/>
    </source>
</evidence>
<keyword evidence="2" id="KW-1185">Reference proteome</keyword>
<comment type="caution">
    <text evidence="1">The sequence shown here is derived from an EMBL/GenBank/DDBJ whole genome shotgun (WGS) entry which is preliminary data.</text>
</comment>
<name>A0ACC0TBL5_POPTR</name>